<dbReference type="InterPro" id="IPR006379">
    <property type="entry name" value="HAD-SF_hydro_IIB"/>
</dbReference>
<dbReference type="Pfam" id="PF08282">
    <property type="entry name" value="Hydrolase_3"/>
    <property type="match status" value="1"/>
</dbReference>
<dbReference type="InterPro" id="IPR023214">
    <property type="entry name" value="HAD_sf"/>
</dbReference>
<protein>
    <recommendedName>
        <fullName evidence="3">Cof subfamily of IIB subfamily of haloacid dehalogenase superfamily/HAD-superfamily hydrolase, subfamily IIB</fullName>
    </recommendedName>
</protein>
<dbReference type="Gene3D" id="3.40.50.1000">
    <property type="entry name" value="HAD superfamily/HAD-like"/>
    <property type="match status" value="1"/>
</dbReference>
<dbReference type="GO" id="GO:0016791">
    <property type="term" value="F:phosphatase activity"/>
    <property type="evidence" value="ECO:0007669"/>
    <property type="project" value="UniProtKB-ARBA"/>
</dbReference>
<gene>
    <name evidence="1" type="ORF">SAMN05443377_1454</name>
</gene>
<proteinExistence type="predicted"/>
<dbReference type="CDD" id="cd07516">
    <property type="entry name" value="HAD_Pase"/>
    <property type="match status" value="1"/>
</dbReference>
<dbReference type="InterPro" id="IPR036412">
    <property type="entry name" value="HAD-like_sf"/>
</dbReference>
<name>A0A1H9U6S1_9ACTN</name>
<dbReference type="OrthoDB" id="3180855at2"/>
<dbReference type="EMBL" id="FOGZ01000045">
    <property type="protein sequence ID" value="SES05280.1"/>
    <property type="molecule type" value="Genomic_DNA"/>
</dbReference>
<dbReference type="NCBIfam" id="TIGR01484">
    <property type="entry name" value="HAD-SF-IIB"/>
    <property type="match status" value="1"/>
</dbReference>
<organism evidence="1 2">
    <name type="scientific">Propionibacterium cyclohexanicum</name>
    <dbReference type="NCBI Taxonomy" id="64702"/>
    <lineage>
        <taxon>Bacteria</taxon>
        <taxon>Bacillati</taxon>
        <taxon>Actinomycetota</taxon>
        <taxon>Actinomycetes</taxon>
        <taxon>Propionibacteriales</taxon>
        <taxon>Propionibacteriaceae</taxon>
        <taxon>Propionibacterium</taxon>
    </lineage>
</organism>
<dbReference type="RefSeq" id="WP_091971623.1">
    <property type="nucleotide sequence ID" value="NZ_FOGZ01000045.1"/>
</dbReference>
<dbReference type="SFLD" id="SFLDG01140">
    <property type="entry name" value="C2.B:_Phosphomannomutase_and_P"/>
    <property type="match status" value="1"/>
</dbReference>
<dbReference type="NCBIfam" id="TIGR00099">
    <property type="entry name" value="Cof-subfamily"/>
    <property type="match status" value="1"/>
</dbReference>
<evidence type="ECO:0000313" key="2">
    <source>
        <dbReference type="Proteomes" id="UP000198815"/>
    </source>
</evidence>
<dbReference type="STRING" id="64702.SAMN05443377_1454"/>
<dbReference type="AlphaFoldDB" id="A0A1H9U6S1"/>
<dbReference type="Gene3D" id="3.30.1240.10">
    <property type="match status" value="1"/>
</dbReference>
<dbReference type="GO" id="GO:0005829">
    <property type="term" value="C:cytosol"/>
    <property type="evidence" value="ECO:0007669"/>
    <property type="project" value="TreeGrafter"/>
</dbReference>
<reference evidence="1 2" key="1">
    <citation type="submission" date="2016-10" db="EMBL/GenBank/DDBJ databases">
        <authorList>
            <person name="de Groot N.N."/>
        </authorList>
    </citation>
    <scope>NUCLEOTIDE SEQUENCE [LARGE SCALE GENOMIC DNA]</scope>
    <source>
        <strain evidence="1 2">DSM 16859</strain>
    </source>
</reference>
<dbReference type="Proteomes" id="UP000198815">
    <property type="component" value="Unassembled WGS sequence"/>
</dbReference>
<evidence type="ECO:0008006" key="3">
    <source>
        <dbReference type="Google" id="ProtNLM"/>
    </source>
</evidence>
<dbReference type="InterPro" id="IPR000150">
    <property type="entry name" value="Cof"/>
</dbReference>
<sequence>MSSVSRNRAIFAIDLDGTLIGDDHELSSLNLSAIRRAEHAGCTIVVATGRSLDSARKQLTALGTAGYILALNGAIITTGAGNILFSQPMSPEAALRVCRVGEQGDATVFLTGMEANYRFKNGAQAPNLVQEFRPGDSRLTDCGYGQAQQVVESMDIYKAALMEEDVSHLSVLKDELSRDGLPVVSSDVHYVEVSPEGVSKGSGLARLVTMIGLDNVPIIAFGDQENDLEMLRKADVGLAMGNALPVVKQSADRVIGSNNESAVGQAILEFLEDPASFIQK</sequence>
<evidence type="ECO:0000313" key="1">
    <source>
        <dbReference type="EMBL" id="SES05280.1"/>
    </source>
</evidence>
<dbReference type="SUPFAM" id="SSF56784">
    <property type="entry name" value="HAD-like"/>
    <property type="match status" value="1"/>
</dbReference>
<dbReference type="PANTHER" id="PTHR10000">
    <property type="entry name" value="PHOSPHOSERINE PHOSPHATASE"/>
    <property type="match status" value="1"/>
</dbReference>
<dbReference type="SFLD" id="SFLDS00003">
    <property type="entry name" value="Haloacid_Dehalogenase"/>
    <property type="match status" value="1"/>
</dbReference>
<accession>A0A1H9U6S1</accession>
<keyword evidence="2" id="KW-1185">Reference proteome</keyword>
<dbReference type="PROSITE" id="PS01229">
    <property type="entry name" value="COF_2"/>
    <property type="match status" value="1"/>
</dbReference>
<dbReference type="PANTHER" id="PTHR10000:SF8">
    <property type="entry name" value="HAD SUPERFAMILY HYDROLASE-LIKE, TYPE 3"/>
    <property type="match status" value="1"/>
</dbReference>
<dbReference type="GO" id="GO:0000287">
    <property type="term" value="F:magnesium ion binding"/>
    <property type="evidence" value="ECO:0007669"/>
    <property type="project" value="TreeGrafter"/>
</dbReference>